<dbReference type="EMBL" id="JAECVW010000004">
    <property type="protein sequence ID" value="MBH8595455.1"/>
    <property type="molecule type" value="Genomic_DNA"/>
</dbReference>
<dbReference type="InterPro" id="IPR006543">
    <property type="entry name" value="Histidinol-phos"/>
</dbReference>
<dbReference type="InterPro" id="IPR006549">
    <property type="entry name" value="HAD-SF_hydro_IIIA"/>
</dbReference>
<comment type="cofactor">
    <cofactor evidence="10">
        <name>Zn(2+)</name>
        <dbReference type="ChEBI" id="CHEBI:29105"/>
    </cofactor>
</comment>
<dbReference type="RefSeq" id="WP_181732121.1">
    <property type="nucleotide sequence ID" value="NZ_JACEIR010000005.1"/>
</dbReference>
<reference evidence="11 12" key="1">
    <citation type="submission" date="2020-12" db="EMBL/GenBank/DDBJ databases">
        <title>WGS of Thermoactinomyces spp.</title>
        <authorList>
            <person name="Cheng K."/>
        </authorList>
    </citation>
    <scope>NUCLEOTIDE SEQUENCE [LARGE SCALE GENOMIC DNA]</scope>
    <source>
        <strain evidence="12">CICC 10671\DSM 43846</strain>
    </source>
</reference>
<feature type="binding site" evidence="10">
    <location>
        <position position="108"/>
    </location>
    <ligand>
        <name>Zn(2+)</name>
        <dbReference type="ChEBI" id="CHEBI:29105"/>
    </ligand>
</feature>
<evidence type="ECO:0000256" key="2">
    <source>
        <dbReference type="ARBA" id="ARBA00022490"/>
    </source>
</evidence>
<feature type="active site" description="Nucleophile" evidence="8">
    <location>
        <position position="11"/>
    </location>
</feature>
<feature type="binding site" evidence="10">
    <location>
        <position position="106"/>
    </location>
    <ligand>
        <name>Zn(2+)</name>
        <dbReference type="ChEBI" id="CHEBI:29105"/>
    </ligand>
</feature>
<dbReference type="SUPFAM" id="SSF56784">
    <property type="entry name" value="HAD-like"/>
    <property type="match status" value="1"/>
</dbReference>
<feature type="active site" description="Proton donor" evidence="8">
    <location>
        <position position="13"/>
    </location>
</feature>
<keyword evidence="10" id="KW-0862">Zinc</keyword>
<evidence type="ECO:0000256" key="3">
    <source>
        <dbReference type="ARBA" id="ARBA00022723"/>
    </source>
</evidence>
<feature type="binding site" evidence="10">
    <location>
        <position position="135"/>
    </location>
    <ligand>
        <name>Mg(2+)</name>
        <dbReference type="ChEBI" id="CHEBI:18420"/>
    </ligand>
</feature>
<dbReference type="CDD" id="cd07503">
    <property type="entry name" value="HAD_HisB-N"/>
    <property type="match status" value="1"/>
</dbReference>
<keyword evidence="5 7" id="KW-0119">Carbohydrate metabolism</keyword>
<dbReference type="NCBIfam" id="TIGR01656">
    <property type="entry name" value="Histidinol-ppas"/>
    <property type="match status" value="1"/>
</dbReference>
<dbReference type="NCBIfam" id="TIGR01662">
    <property type="entry name" value="HAD-SF-IIIA"/>
    <property type="match status" value="1"/>
</dbReference>
<dbReference type="GO" id="GO:0005975">
    <property type="term" value="P:carbohydrate metabolic process"/>
    <property type="evidence" value="ECO:0007669"/>
    <property type="project" value="InterPro"/>
</dbReference>
<comment type="caution">
    <text evidence="11">The sequence shown here is derived from an EMBL/GenBank/DDBJ whole genome shotgun (WGS) entry which is preliminary data.</text>
</comment>
<feature type="site" description="Contributes to substrate recognition" evidence="9">
    <location>
        <position position="109"/>
    </location>
</feature>
<dbReference type="Pfam" id="PF13242">
    <property type="entry name" value="Hydrolase_like"/>
    <property type="match status" value="1"/>
</dbReference>
<evidence type="ECO:0000256" key="7">
    <source>
        <dbReference type="PIRNR" id="PIRNR004682"/>
    </source>
</evidence>
<keyword evidence="4 7" id="KW-0378">Hydrolase</keyword>
<feature type="binding site" evidence="10">
    <location>
        <position position="98"/>
    </location>
    <ligand>
        <name>Zn(2+)</name>
        <dbReference type="ChEBI" id="CHEBI:29105"/>
    </ligand>
</feature>
<feature type="site" description="Stabilizes the phosphoryl group" evidence="9">
    <location>
        <position position="57"/>
    </location>
</feature>
<dbReference type="PANTHER" id="PTHR42891">
    <property type="entry name" value="D-GLYCERO-BETA-D-MANNO-HEPTOSE-1,7-BISPHOSPHATE 7-PHOSPHATASE"/>
    <property type="match status" value="1"/>
</dbReference>
<dbReference type="EC" id="3.1.3.-" evidence="7"/>
<dbReference type="InterPro" id="IPR004446">
    <property type="entry name" value="Heptose_bisP_phosphatase"/>
</dbReference>
<evidence type="ECO:0000256" key="1">
    <source>
        <dbReference type="ARBA" id="ARBA00004496"/>
    </source>
</evidence>
<comment type="cofactor">
    <cofactor evidence="10">
        <name>Mg(2+)</name>
        <dbReference type="ChEBI" id="CHEBI:18420"/>
    </cofactor>
</comment>
<dbReference type="GO" id="GO:0005737">
    <property type="term" value="C:cytoplasm"/>
    <property type="evidence" value="ECO:0007669"/>
    <property type="project" value="UniProtKB-SubCell"/>
</dbReference>
<evidence type="ECO:0000256" key="4">
    <source>
        <dbReference type="ARBA" id="ARBA00022801"/>
    </source>
</evidence>
<keyword evidence="12" id="KW-1185">Reference proteome</keyword>
<dbReference type="PIRSF" id="PIRSF004682">
    <property type="entry name" value="GmhB"/>
    <property type="match status" value="1"/>
</dbReference>
<dbReference type="PANTHER" id="PTHR42891:SF1">
    <property type="entry name" value="D-GLYCERO-BETA-D-MANNO-HEPTOSE-1,7-BISPHOSPHATE 7-PHOSPHATASE"/>
    <property type="match status" value="1"/>
</dbReference>
<evidence type="ECO:0000256" key="8">
    <source>
        <dbReference type="PIRSR" id="PIRSR004682-1"/>
    </source>
</evidence>
<comment type="similarity">
    <text evidence="7">Belongs to the gmhB family.</text>
</comment>
<dbReference type="Proteomes" id="UP000633619">
    <property type="component" value="Unassembled WGS sequence"/>
</dbReference>
<feature type="binding site" evidence="10">
    <location>
        <position position="100"/>
    </location>
    <ligand>
        <name>Zn(2+)</name>
        <dbReference type="ChEBI" id="CHEBI:29105"/>
    </ligand>
</feature>
<keyword evidence="2 7" id="KW-0963">Cytoplasm</keyword>
<dbReference type="Gene3D" id="3.40.50.1000">
    <property type="entry name" value="HAD superfamily/HAD-like"/>
    <property type="match status" value="1"/>
</dbReference>
<evidence type="ECO:0000256" key="5">
    <source>
        <dbReference type="ARBA" id="ARBA00023277"/>
    </source>
</evidence>
<accession>A0A8I1DFC9</accession>
<evidence type="ECO:0000256" key="9">
    <source>
        <dbReference type="PIRSR" id="PIRSR004682-3"/>
    </source>
</evidence>
<evidence type="ECO:0000313" key="11">
    <source>
        <dbReference type="EMBL" id="MBH8595455.1"/>
    </source>
</evidence>
<keyword evidence="10" id="KW-0460">Magnesium</keyword>
<keyword evidence="3 10" id="KW-0479">Metal-binding</keyword>
<dbReference type="InterPro" id="IPR036412">
    <property type="entry name" value="HAD-like_sf"/>
</dbReference>
<evidence type="ECO:0000256" key="6">
    <source>
        <dbReference type="ARBA" id="ARBA00031828"/>
    </source>
</evidence>
<dbReference type="GO" id="GO:0016791">
    <property type="term" value="F:phosphatase activity"/>
    <property type="evidence" value="ECO:0007669"/>
    <property type="project" value="InterPro"/>
</dbReference>
<feature type="site" description="Contributes to substrate recognition" evidence="9">
    <location>
        <position position="110"/>
    </location>
</feature>
<dbReference type="GO" id="GO:0046872">
    <property type="term" value="F:metal ion binding"/>
    <property type="evidence" value="ECO:0007669"/>
    <property type="project" value="UniProtKB-KW"/>
</dbReference>
<feature type="binding site" evidence="10">
    <location>
        <position position="13"/>
    </location>
    <ligand>
        <name>Mg(2+)</name>
        <dbReference type="ChEBI" id="CHEBI:18420"/>
    </ligand>
</feature>
<comment type="subcellular location">
    <subcellularLocation>
        <location evidence="1 7">Cytoplasm</location>
    </subcellularLocation>
</comment>
<dbReference type="InterPro" id="IPR023214">
    <property type="entry name" value="HAD_sf"/>
</dbReference>
<dbReference type="AlphaFoldDB" id="A0A8I1DFC9"/>
<sequence>MKGQNKAVFLDRDGVINEVMTGRVDHVNRPQDFYLLEKVPEAIAKLRGLGYKIFVVTNQGGVGLGYIQEKTLKKIHEKMQNDLIAGHPGAIIDDILYCPHKPFEGCSCRKPQAGMILELAKKHQVDLSRSWMVGDRQVDLEAGKRAGCRSVLVSSEYTLWDFACSLDSKEE</sequence>
<evidence type="ECO:0000256" key="10">
    <source>
        <dbReference type="PIRSR" id="PIRSR004682-4"/>
    </source>
</evidence>
<feature type="binding site" evidence="10">
    <location>
        <position position="11"/>
    </location>
    <ligand>
        <name>Mg(2+)</name>
        <dbReference type="ChEBI" id="CHEBI:18420"/>
    </ligand>
</feature>
<proteinExistence type="inferred from homology"/>
<name>A0A8I1DFC9_THEIN</name>
<gene>
    <name evidence="11" type="ORF">I8U20_08935</name>
</gene>
<organism evidence="11 12">
    <name type="scientific">Thermoactinomyces intermedius</name>
    <dbReference type="NCBI Taxonomy" id="2024"/>
    <lineage>
        <taxon>Bacteria</taxon>
        <taxon>Bacillati</taxon>
        <taxon>Bacillota</taxon>
        <taxon>Bacilli</taxon>
        <taxon>Bacillales</taxon>
        <taxon>Thermoactinomycetaceae</taxon>
        <taxon>Thermoactinomyces</taxon>
    </lineage>
</organism>
<evidence type="ECO:0000313" key="12">
    <source>
        <dbReference type="Proteomes" id="UP000633619"/>
    </source>
</evidence>
<protein>
    <recommendedName>
        <fullName evidence="6 7">D,D-heptose 1,7-bisphosphate phosphatase</fullName>
        <ecNumber evidence="7">3.1.3.-</ecNumber>
    </recommendedName>
</protein>